<dbReference type="AlphaFoldDB" id="A0AAW9KVI6"/>
<sequence length="92" mass="10155">MRIADYVRSGDCAIEGLDDATLVVVARQGEMFELDLVAAIMFEEILLGEPVADPVAHLATIFDNSEPELREFYAAFEGDMEKFGLVDGTEVR</sequence>
<gene>
    <name evidence="1" type="ORF">QU665_05775</name>
</gene>
<dbReference type="EMBL" id="JAXBCZ010000001">
    <property type="protein sequence ID" value="MEA1304577.1"/>
    <property type="molecule type" value="Genomic_DNA"/>
</dbReference>
<accession>A0AAW9KVI6</accession>
<evidence type="ECO:0000313" key="1">
    <source>
        <dbReference type="EMBL" id="MEA1304577.1"/>
    </source>
</evidence>
<comment type="caution">
    <text evidence="1">The sequence shown here is derived from an EMBL/GenBank/DDBJ whole genome shotgun (WGS) entry which is preliminary data.</text>
</comment>
<protein>
    <recommendedName>
        <fullName evidence="3">PqqD family protein</fullName>
    </recommendedName>
</protein>
<name>A0AAW9KVI6_9ACTO</name>
<proteinExistence type="predicted"/>
<dbReference type="Proteomes" id="UP001289581">
    <property type="component" value="Unassembled WGS sequence"/>
</dbReference>
<reference evidence="1 2" key="1">
    <citation type="submission" date="2023-06" db="EMBL/GenBank/DDBJ databases">
        <title>Actinomyces orist ORNL 0101 HMT-893 genome.</title>
        <authorList>
            <person name="Johnston C.D."/>
            <person name="Chen T."/>
            <person name="Dewhirst F.E."/>
        </authorList>
    </citation>
    <scope>NUCLEOTIDE SEQUENCE [LARGE SCALE GENOMIC DNA]</scope>
    <source>
        <strain evidence="1 2">ORNL 0101</strain>
    </source>
</reference>
<keyword evidence="2" id="KW-1185">Reference proteome</keyword>
<dbReference type="RefSeq" id="WP_303772346.1">
    <property type="nucleotide sequence ID" value="NZ_JAXBCZ010000001.1"/>
</dbReference>
<evidence type="ECO:0000313" key="2">
    <source>
        <dbReference type="Proteomes" id="UP001289581"/>
    </source>
</evidence>
<evidence type="ECO:0008006" key="3">
    <source>
        <dbReference type="Google" id="ProtNLM"/>
    </source>
</evidence>
<organism evidence="1 2">
    <name type="scientific">Actinomyces oris</name>
    <dbReference type="NCBI Taxonomy" id="544580"/>
    <lineage>
        <taxon>Bacteria</taxon>
        <taxon>Bacillati</taxon>
        <taxon>Actinomycetota</taxon>
        <taxon>Actinomycetes</taxon>
        <taxon>Actinomycetales</taxon>
        <taxon>Actinomycetaceae</taxon>
        <taxon>Actinomyces</taxon>
    </lineage>
</organism>